<dbReference type="Pfam" id="PF04851">
    <property type="entry name" value="ResIII"/>
    <property type="match status" value="1"/>
</dbReference>
<dbReference type="InterPro" id="IPR006935">
    <property type="entry name" value="Helicase/UvrB_N"/>
</dbReference>
<keyword evidence="3" id="KW-0378">Hydrolase</keyword>
<dbReference type="SMART" id="SM00487">
    <property type="entry name" value="DEXDc"/>
    <property type="match status" value="1"/>
</dbReference>
<evidence type="ECO:0000259" key="1">
    <source>
        <dbReference type="PROSITE" id="PS51192"/>
    </source>
</evidence>
<dbReference type="SUPFAM" id="SSF55874">
    <property type="entry name" value="ATPase domain of HSP90 chaperone/DNA topoisomerase II/histidine kinase"/>
    <property type="match status" value="1"/>
</dbReference>
<evidence type="ECO:0000259" key="2">
    <source>
        <dbReference type="PROSITE" id="PS51194"/>
    </source>
</evidence>
<dbReference type="PANTHER" id="PTHR47396:SF1">
    <property type="entry name" value="ATP-DEPENDENT HELICASE IRC3-RELATED"/>
    <property type="match status" value="1"/>
</dbReference>
<keyword evidence="3" id="KW-0067">ATP-binding</keyword>
<feature type="domain" description="Helicase C-terminal" evidence="2">
    <location>
        <begin position="1463"/>
        <end position="1605"/>
    </location>
</feature>
<feature type="domain" description="Helicase ATP-binding" evidence="1">
    <location>
        <begin position="1218"/>
        <end position="1393"/>
    </location>
</feature>
<dbReference type="Gene3D" id="3.40.50.300">
    <property type="entry name" value="P-loop containing nucleotide triphosphate hydrolases"/>
    <property type="match status" value="2"/>
</dbReference>
<dbReference type="EMBL" id="CP045809">
    <property type="protein sequence ID" value="QHN33696.1"/>
    <property type="molecule type" value="Genomic_DNA"/>
</dbReference>
<dbReference type="PROSITE" id="PS51194">
    <property type="entry name" value="HELICASE_CTER"/>
    <property type="match status" value="1"/>
</dbReference>
<protein>
    <submittedName>
        <fullName evidence="3">DEAD/DEAH box helicase</fullName>
    </submittedName>
</protein>
<evidence type="ECO:0000313" key="4">
    <source>
        <dbReference type="Proteomes" id="UP001059836"/>
    </source>
</evidence>
<dbReference type="SUPFAM" id="SSF52540">
    <property type="entry name" value="P-loop containing nucleoside triphosphate hydrolases"/>
    <property type="match status" value="1"/>
</dbReference>
<dbReference type="InterPro" id="IPR014001">
    <property type="entry name" value="Helicase_ATP-bd"/>
</dbReference>
<keyword evidence="3" id="KW-0547">Nucleotide-binding</keyword>
<organism evidence="3 4">
    <name type="scientific">Gordonia pseudamarae</name>
    <dbReference type="NCBI Taxonomy" id="2831662"/>
    <lineage>
        <taxon>Bacteria</taxon>
        <taxon>Bacillati</taxon>
        <taxon>Actinomycetota</taxon>
        <taxon>Actinomycetes</taxon>
        <taxon>Mycobacteriales</taxon>
        <taxon>Gordoniaceae</taxon>
        <taxon>Gordonia</taxon>
    </lineage>
</organism>
<accession>A0ABX6IEF1</accession>
<dbReference type="InterPro" id="IPR050742">
    <property type="entry name" value="Helicase_Restrict-Modif_Enz"/>
</dbReference>
<dbReference type="Pfam" id="PF00271">
    <property type="entry name" value="Helicase_C"/>
    <property type="match status" value="1"/>
</dbReference>
<keyword evidence="3" id="KW-0347">Helicase</keyword>
<dbReference type="NCBIfam" id="NF047352">
    <property type="entry name" value="P_loop_sacsin"/>
    <property type="match status" value="1"/>
</dbReference>
<dbReference type="InterPro" id="IPR027417">
    <property type="entry name" value="P-loop_NTPase"/>
</dbReference>
<dbReference type="GO" id="GO:0004386">
    <property type="term" value="F:helicase activity"/>
    <property type="evidence" value="ECO:0007669"/>
    <property type="project" value="UniProtKB-KW"/>
</dbReference>
<dbReference type="SMART" id="SM00490">
    <property type="entry name" value="HELICc"/>
    <property type="match status" value="1"/>
</dbReference>
<gene>
    <name evidence="3" type="ORF">GII31_01025</name>
</gene>
<sequence>MRMSKQTVNAIVADLTELALKTYALNPARVEEDANSEIRIHQGGYGDRQLFELVQNAADELRDEPYRGGRIEVILTDTHLYCANEGNPIAPEGADTILRMGVSRKRGGQIGRFGVGVKSVLSVCHTPQFFSTSGSFGFDADWSADLIRKAVAGGTGSRGRSPIDVTDTPVLRLARELDMVAERRQDQILDSLLNWASTVVRLPLIPGAAKNLAGNINRKAVRNTAHVDEFPSLFQLFSPHVGTIVLEDQRSLPAFRRTMRVSEMSPLTIVHTSTSGSKDAFDRYRVFSVEHTVPDEVRAHAGELHDRAILEVSWAVPDYRVDPTGDKQIRQVSTERGEFWAYFPTKYATTLSGVVNAAWKTNEDRQNLLEGAALNDELLDVTSQLVIDSLPELVVAEDPAAYLTLLPGRPRESESPNWACLYLTRNIWRLAAVSPSIPNQDGNLQRPADLKIPPVEVSFATLKLWAEYTDRPKDWVHHSVSSDRNRRGKLNHILEQVPGRGPESVVAWLEALAADGTPEASKAALGVLQQLIEHDLAGNPKAIDEAKSARIALTDKGRMVAPAPGNIFRRTTDDELRDDLVYLDDAITDDAAMAHTLDSLGIREADADGRFRSVLDQGFRNYTGNHWRRFWDLLRESGGASQYRAITDRVANPASDIKVRTVAGEYLPISSCMFPGPVVPGDGSRDANIAVDMKFHADDKSILRSLGLKDRPESGYLPVDGQTWFEEYRDAMYKQYCDSLSGTSRRVQKGTLELQGGAIAGPLHRFKSLSKEGRAAFISATPVEGLVVNWTRQVGKQANTRSQIVSPIRWLYQQHGYVDTSLGLMRVLDTVSPELAKYSDFLPVAKVSTEISQRLKLRSTVEDIHSTEWSRLLDRVRKSEDDDFIGPSYALLIRVAADLINQETEVRCRVGSKWAMRPDRDIAVAITQAEFNELVAQQQPAILVADEIDAPQAKVMVEEWGMLRYGDVIEKEVRAVPAGDPLPLADKLPAFNKRPGVQAIRIYSVQECSELDEVTRTPSGTTLKPLSGAVDGDTVLIPAGLSTLDQMATVDRQLDFELGRGKCEQLLRFHEQLLADVKRRDKIDKIAAEQSPPIKLGMMLDADQLRAGLPEGLIDSETHESGMEPDAQRIAELAYNAYDDAVLRKYTNEIRAVFPSSAPTKFDGTSKALRFVADLKFPESFAGARTTAPPQREEARGPVDFPALHPYQDEVARRFVDFLSEPLPSRAMLSLPTGAGKTRVAAEAVIRWIRENGVPDGPILWIAQTTELCEQAVQSWRFVWEHVGPVEDLVVDRLWSNNSSTPVTGRPHLVVATDAKLTVCLHTDEYEWLRNASLVIVDEAHVAVAPEYTKLLEHLGLSITRRQTRRNLVGLTATPFRNDENKTELLAKRFGNRRLDEGVLGDNPIGRLQELGILSHVEHLELGGANLELTKDELAELDKMGVTGVLPKSAERRLAADDSRNQMLIDHISGMPRDWPVLVFATSVDHAKVLAAKLSDKKIRSVAIDAGTPAADRRRFIEEFRNKKIRVITNYGVLSQGFDAPATRAVVIARPVYSANIYQQMIGRGLRGVKNGGKAECQILDVKDNIVNFRRKLAFGDFEYLWKRR</sequence>
<dbReference type="Proteomes" id="UP001059836">
    <property type="component" value="Chromosome"/>
</dbReference>
<name>A0ABX6IEF1_9ACTN</name>
<dbReference type="InterPro" id="IPR001650">
    <property type="entry name" value="Helicase_C-like"/>
</dbReference>
<dbReference type="PANTHER" id="PTHR47396">
    <property type="entry name" value="TYPE I RESTRICTION ENZYME ECOKI R PROTEIN"/>
    <property type="match status" value="1"/>
</dbReference>
<dbReference type="PROSITE" id="PS51192">
    <property type="entry name" value="HELICASE_ATP_BIND_1"/>
    <property type="match status" value="1"/>
</dbReference>
<reference evidence="3" key="1">
    <citation type="journal article" date="2021" name="Nat. Microbiol.">
        <title>Cocultivation of an ultrasmall environmental parasitic bacterium with lytic ability against bacteria associated with wastewater foams.</title>
        <authorList>
            <person name="Batinovic S."/>
            <person name="Rose J.J.A."/>
            <person name="Ratcliffe J."/>
            <person name="Seviour R.J."/>
            <person name="Petrovski S."/>
        </authorList>
    </citation>
    <scope>NUCLEOTIDE SEQUENCE</scope>
    <source>
        <strain evidence="3">CON9</strain>
    </source>
</reference>
<evidence type="ECO:0000313" key="3">
    <source>
        <dbReference type="EMBL" id="QHN33696.1"/>
    </source>
</evidence>
<dbReference type="InterPro" id="IPR036890">
    <property type="entry name" value="HATPase_C_sf"/>
</dbReference>
<keyword evidence="4" id="KW-1185">Reference proteome</keyword>
<proteinExistence type="predicted"/>